<dbReference type="Proteomes" id="UP000224567">
    <property type="component" value="Unassembled WGS sequence"/>
</dbReference>
<name>A0A2G2WJC3_CAPBA</name>
<dbReference type="EMBL" id="MLFT02000006">
    <property type="protein sequence ID" value="PHT45312.1"/>
    <property type="molecule type" value="Genomic_DNA"/>
</dbReference>
<reference evidence="3" key="2">
    <citation type="journal article" date="2017" name="J. Anim. Genet.">
        <title>Multiple reference genome sequences of hot pepper reveal the massive evolution of plant disease resistance genes by retroduplication.</title>
        <authorList>
            <person name="Kim S."/>
            <person name="Park J."/>
            <person name="Yeom S.-I."/>
            <person name="Kim Y.-M."/>
            <person name="Seo E."/>
            <person name="Kim K.-T."/>
            <person name="Kim M.-S."/>
            <person name="Lee J.M."/>
            <person name="Cheong K."/>
            <person name="Shin H.-S."/>
            <person name="Kim S.-B."/>
            <person name="Han K."/>
            <person name="Lee J."/>
            <person name="Park M."/>
            <person name="Lee H.-A."/>
            <person name="Lee H.-Y."/>
            <person name="Lee Y."/>
            <person name="Oh S."/>
            <person name="Lee J.H."/>
            <person name="Choi E."/>
            <person name="Choi E."/>
            <person name="Lee S.E."/>
            <person name="Jeon J."/>
            <person name="Kim H."/>
            <person name="Choi G."/>
            <person name="Song H."/>
            <person name="Lee J."/>
            <person name="Lee S.-C."/>
            <person name="Kwon J.-K."/>
            <person name="Lee H.-Y."/>
            <person name="Koo N."/>
            <person name="Hong Y."/>
            <person name="Kim R.W."/>
            <person name="Kang W.-H."/>
            <person name="Huh J.H."/>
            <person name="Kang B.-C."/>
            <person name="Yang T.-J."/>
            <person name="Lee Y.-H."/>
            <person name="Bennetzen J.L."/>
            <person name="Choi D."/>
        </authorList>
    </citation>
    <scope>NUCLEOTIDE SEQUENCE [LARGE SCALE GENOMIC DNA]</scope>
    <source>
        <strain evidence="3">cv. PBC81</strain>
    </source>
</reference>
<protein>
    <submittedName>
        <fullName evidence="2">Uncharacterized protein</fullName>
    </submittedName>
</protein>
<evidence type="ECO:0000313" key="2">
    <source>
        <dbReference type="EMBL" id="PHT45312.1"/>
    </source>
</evidence>
<feature type="region of interest" description="Disordered" evidence="1">
    <location>
        <begin position="41"/>
        <end position="73"/>
    </location>
</feature>
<reference evidence="2 3" key="1">
    <citation type="journal article" date="2017" name="Genome Biol.">
        <title>New reference genome sequences of hot pepper reveal the massive evolution of plant disease-resistance genes by retroduplication.</title>
        <authorList>
            <person name="Kim S."/>
            <person name="Park J."/>
            <person name="Yeom S.I."/>
            <person name="Kim Y.M."/>
            <person name="Seo E."/>
            <person name="Kim K.T."/>
            <person name="Kim M.S."/>
            <person name="Lee J.M."/>
            <person name="Cheong K."/>
            <person name="Shin H.S."/>
            <person name="Kim S.B."/>
            <person name="Han K."/>
            <person name="Lee J."/>
            <person name="Park M."/>
            <person name="Lee H.A."/>
            <person name="Lee H.Y."/>
            <person name="Lee Y."/>
            <person name="Oh S."/>
            <person name="Lee J.H."/>
            <person name="Choi E."/>
            <person name="Choi E."/>
            <person name="Lee S.E."/>
            <person name="Jeon J."/>
            <person name="Kim H."/>
            <person name="Choi G."/>
            <person name="Song H."/>
            <person name="Lee J."/>
            <person name="Lee S.C."/>
            <person name="Kwon J.K."/>
            <person name="Lee H.Y."/>
            <person name="Koo N."/>
            <person name="Hong Y."/>
            <person name="Kim R.W."/>
            <person name="Kang W.H."/>
            <person name="Huh J.H."/>
            <person name="Kang B.C."/>
            <person name="Yang T.J."/>
            <person name="Lee Y.H."/>
            <person name="Bennetzen J.L."/>
            <person name="Choi D."/>
        </authorList>
    </citation>
    <scope>NUCLEOTIDE SEQUENCE [LARGE SCALE GENOMIC DNA]</scope>
    <source>
        <strain evidence="3">cv. PBC81</strain>
    </source>
</reference>
<gene>
    <name evidence="2" type="ORF">CQW23_14470</name>
</gene>
<keyword evidence="3" id="KW-1185">Reference proteome</keyword>
<evidence type="ECO:0000313" key="3">
    <source>
        <dbReference type="Proteomes" id="UP000224567"/>
    </source>
</evidence>
<accession>A0A2G2WJC3</accession>
<sequence>MANPVWDVSILRDVMRELKKEVHDLHWELAAVRLFTPPLGPVADRRPNLTPPPTGSFGDPDTNSGFKSDLIPSAAQGSQRFSISFSSSLWG</sequence>
<proteinExistence type="predicted"/>
<evidence type="ECO:0000256" key="1">
    <source>
        <dbReference type="SAM" id="MobiDB-lite"/>
    </source>
</evidence>
<organism evidence="2 3">
    <name type="scientific">Capsicum baccatum</name>
    <name type="common">Peruvian pepper</name>
    <dbReference type="NCBI Taxonomy" id="33114"/>
    <lineage>
        <taxon>Eukaryota</taxon>
        <taxon>Viridiplantae</taxon>
        <taxon>Streptophyta</taxon>
        <taxon>Embryophyta</taxon>
        <taxon>Tracheophyta</taxon>
        <taxon>Spermatophyta</taxon>
        <taxon>Magnoliopsida</taxon>
        <taxon>eudicotyledons</taxon>
        <taxon>Gunneridae</taxon>
        <taxon>Pentapetalae</taxon>
        <taxon>asterids</taxon>
        <taxon>lamiids</taxon>
        <taxon>Solanales</taxon>
        <taxon>Solanaceae</taxon>
        <taxon>Solanoideae</taxon>
        <taxon>Capsiceae</taxon>
        <taxon>Capsicum</taxon>
    </lineage>
</organism>
<comment type="caution">
    <text evidence="2">The sequence shown here is derived from an EMBL/GenBank/DDBJ whole genome shotgun (WGS) entry which is preliminary data.</text>
</comment>
<dbReference type="AlphaFoldDB" id="A0A2G2WJC3"/>